<sequence>MIAMSPTITLKGAIQFGLKKFITGGKITMSEYTGPGELLLAPSVLGDITVIRFTGSEEWIVGKDAFLAATSGIKKDYKGQGISKGIFSGEGFFIYKISGIGLLWIQSFGAIIKKDLVEGESYYIDNGHLVAWNCQFKMERVASGGILSGLASGEGLACRFFGPGSVYLQTRNLHAFGVHIGASTAN</sequence>
<dbReference type="NCBIfam" id="TIGR00266">
    <property type="entry name" value="TIGR00266 family protein"/>
    <property type="match status" value="1"/>
</dbReference>
<dbReference type="Pfam" id="PF01987">
    <property type="entry name" value="AIM24"/>
    <property type="match status" value="1"/>
</dbReference>
<protein>
    <recommendedName>
        <fullName evidence="1">Altered inheritance of mitochondria protein 24, mitochondrial</fullName>
    </recommendedName>
</protein>
<dbReference type="Gene3D" id="3.60.160.10">
    <property type="entry name" value="Mitochondrial biogenesis AIM24"/>
    <property type="match status" value="1"/>
</dbReference>
<dbReference type="InterPro" id="IPR036983">
    <property type="entry name" value="AIM24_sf"/>
</dbReference>
<keyword evidence="3" id="KW-1185">Reference proteome</keyword>
<evidence type="ECO:0000256" key="1">
    <source>
        <dbReference type="RuleBase" id="RU363045"/>
    </source>
</evidence>
<proteinExistence type="inferred from homology"/>
<comment type="subcellular location">
    <subcellularLocation>
        <location evidence="1">Mitochondrion</location>
    </subcellularLocation>
</comment>
<dbReference type="SUPFAM" id="SSF51219">
    <property type="entry name" value="TRAP-like"/>
    <property type="match status" value="1"/>
</dbReference>
<comment type="similarity">
    <text evidence="1">Belongs to the AIM24 family.</text>
</comment>
<reference evidence="2 3" key="1">
    <citation type="journal article" date="2024" name="IMA Fungus">
        <title>IMA Genome - F19 : A genome assembly and annotation guide to empower mycologists, including annotated draft genome sequences of Ceratocystis pirilliformis, Diaporthe australafricana, Fusarium ophioides, Paecilomyces lecythidis, and Sporothrix stenoceras.</title>
        <authorList>
            <person name="Aylward J."/>
            <person name="Wilson A.M."/>
            <person name="Visagie C.M."/>
            <person name="Spraker J."/>
            <person name="Barnes I."/>
            <person name="Buitendag C."/>
            <person name="Ceriani C."/>
            <person name="Del Mar Angel L."/>
            <person name="du Plessis D."/>
            <person name="Fuchs T."/>
            <person name="Gasser K."/>
            <person name="Kramer D."/>
            <person name="Li W."/>
            <person name="Munsamy K."/>
            <person name="Piso A."/>
            <person name="Price J.L."/>
            <person name="Sonnekus B."/>
            <person name="Thomas C."/>
            <person name="van der Nest A."/>
            <person name="van Dijk A."/>
            <person name="van Heerden A."/>
            <person name="van Vuuren N."/>
            <person name="Yilmaz N."/>
            <person name="Duong T.A."/>
            <person name="van der Merwe N.A."/>
            <person name="Wingfield M.J."/>
            <person name="Wingfield B.D."/>
        </authorList>
    </citation>
    <scope>NUCLEOTIDE SEQUENCE [LARGE SCALE GENOMIC DNA]</scope>
    <source>
        <strain evidence="2 3">CMW 18167</strain>
    </source>
</reference>
<evidence type="ECO:0000313" key="2">
    <source>
        <dbReference type="EMBL" id="KAL1872586.1"/>
    </source>
</evidence>
<accession>A0ABR3X9C7</accession>
<dbReference type="PANTHER" id="PTHR31801:SF0">
    <property type="entry name" value="ALTERED INHERITANCE OF MITOCHONDRIA PROTEIN 24, MITOCHONDRIAL"/>
    <property type="match status" value="1"/>
</dbReference>
<dbReference type="EMBL" id="JAVDPF010000024">
    <property type="protein sequence ID" value="KAL1872586.1"/>
    <property type="molecule type" value="Genomic_DNA"/>
</dbReference>
<organism evidence="2 3">
    <name type="scientific">Paecilomyces lecythidis</name>
    <dbReference type="NCBI Taxonomy" id="3004212"/>
    <lineage>
        <taxon>Eukaryota</taxon>
        <taxon>Fungi</taxon>
        <taxon>Dikarya</taxon>
        <taxon>Ascomycota</taxon>
        <taxon>Pezizomycotina</taxon>
        <taxon>Eurotiomycetes</taxon>
        <taxon>Eurotiomycetidae</taxon>
        <taxon>Eurotiales</taxon>
        <taxon>Thermoascaceae</taxon>
        <taxon>Paecilomyces</taxon>
    </lineage>
</organism>
<dbReference type="Proteomes" id="UP001583193">
    <property type="component" value="Unassembled WGS sequence"/>
</dbReference>
<name>A0ABR3X9C7_9EURO</name>
<comment type="caution">
    <text evidence="2">The sequence shown here is derived from an EMBL/GenBank/DDBJ whole genome shotgun (WGS) entry which is preliminary data.</text>
</comment>
<evidence type="ECO:0000313" key="3">
    <source>
        <dbReference type="Proteomes" id="UP001583193"/>
    </source>
</evidence>
<dbReference type="PANTHER" id="PTHR31801">
    <property type="entry name" value="ALTERED INHERITANCE OF MITOCHONDRIA PROTEIN 24, MITOCHONDRIAL"/>
    <property type="match status" value="1"/>
</dbReference>
<gene>
    <name evidence="2" type="ORF">Plec18167_006704</name>
</gene>
<keyword evidence="1" id="KW-0496">Mitochondrion</keyword>
<dbReference type="InterPro" id="IPR002838">
    <property type="entry name" value="AIM24"/>
</dbReference>
<dbReference type="InterPro" id="IPR016031">
    <property type="entry name" value="Trp_RNA-bd_attenuator-like_dom"/>
</dbReference>